<dbReference type="InterPro" id="IPR035940">
    <property type="entry name" value="CAP_sf"/>
</dbReference>
<dbReference type="ExpressionAtlas" id="M8BRX1">
    <property type="expression patterns" value="baseline"/>
</dbReference>
<dbReference type="Pfam" id="PF00188">
    <property type="entry name" value="CAP"/>
    <property type="match status" value="1"/>
</dbReference>
<dbReference type="AlphaFoldDB" id="M8BRX1"/>
<name>M8BRX1_AEGTA</name>
<dbReference type="Gene3D" id="3.40.33.10">
    <property type="entry name" value="CAP"/>
    <property type="match status" value="1"/>
</dbReference>
<protein>
    <submittedName>
        <fullName evidence="1">Pathogenesis-related protein PRMS</fullName>
    </submittedName>
</protein>
<dbReference type="EnsemblPlants" id="EMT24558">
    <property type="protein sequence ID" value="EMT24558"/>
    <property type="gene ID" value="F775_20989"/>
</dbReference>
<sequence>MASSKSSLAMFALAIVMAVVADVSAQNTPQDFVNLHNRARAVDGVGPVAWDNNVARFAQDWAAQRAGDCRLQHSGGPFGENIFWGSGQSWTAATRVNGSGTRGFGWRSKDGVDVAHQRWDLVTDGSPYCPLVVTSDTIVYGLSLVD</sequence>
<dbReference type="SUPFAM" id="SSF55797">
    <property type="entry name" value="PR-1-like"/>
    <property type="match status" value="1"/>
</dbReference>
<proteinExistence type="predicted"/>
<dbReference type="InterPro" id="IPR001283">
    <property type="entry name" value="CRISP-related"/>
</dbReference>
<accession>M8BRX1</accession>
<dbReference type="PANTHER" id="PTHR10334">
    <property type="entry name" value="CYSTEINE-RICH SECRETORY PROTEIN-RELATED"/>
    <property type="match status" value="1"/>
</dbReference>
<dbReference type="InterPro" id="IPR014044">
    <property type="entry name" value="CAP_dom"/>
</dbReference>
<dbReference type="SMART" id="SM00198">
    <property type="entry name" value="SCP"/>
    <property type="match status" value="1"/>
</dbReference>
<reference evidence="1" key="1">
    <citation type="submission" date="2015-06" db="UniProtKB">
        <authorList>
            <consortium name="EnsemblPlants"/>
        </authorList>
    </citation>
    <scope>IDENTIFICATION</scope>
</reference>
<organism evidence="1">
    <name type="scientific">Aegilops tauschii</name>
    <name type="common">Tausch's goatgrass</name>
    <name type="synonym">Aegilops squarrosa</name>
    <dbReference type="NCBI Taxonomy" id="37682"/>
    <lineage>
        <taxon>Eukaryota</taxon>
        <taxon>Viridiplantae</taxon>
        <taxon>Streptophyta</taxon>
        <taxon>Embryophyta</taxon>
        <taxon>Tracheophyta</taxon>
        <taxon>Spermatophyta</taxon>
        <taxon>Magnoliopsida</taxon>
        <taxon>Liliopsida</taxon>
        <taxon>Poales</taxon>
        <taxon>Poaceae</taxon>
        <taxon>BOP clade</taxon>
        <taxon>Pooideae</taxon>
        <taxon>Triticodae</taxon>
        <taxon>Triticeae</taxon>
        <taxon>Triticinae</taxon>
        <taxon>Aegilops</taxon>
    </lineage>
</organism>
<evidence type="ECO:0000313" key="1">
    <source>
        <dbReference type="EnsemblPlants" id="EMT24558"/>
    </source>
</evidence>